<dbReference type="EMBL" id="CP032744">
    <property type="protein sequence ID" value="AYJ39722.1"/>
    <property type="molecule type" value="Genomic_DNA"/>
</dbReference>
<accession>A0AAD0TSG1</accession>
<dbReference type="SUPFAM" id="SSF52058">
    <property type="entry name" value="L domain-like"/>
    <property type="match status" value="1"/>
</dbReference>
<dbReference type="InterPro" id="IPR011889">
    <property type="entry name" value="Liste_lipo_26"/>
</dbReference>
<evidence type="ECO:0000313" key="4">
    <source>
        <dbReference type="EMBL" id="AYJ39722.1"/>
    </source>
</evidence>
<dbReference type="PANTHER" id="PTHR45752:SF195">
    <property type="entry name" value="LEUCINE-RICH REPEAT (LRR) FAMILY PROTEIN-RELATED"/>
    <property type="match status" value="1"/>
</dbReference>
<dbReference type="InterPro" id="IPR009459">
    <property type="entry name" value="MucBP_dom"/>
</dbReference>
<keyword evidence="6" id="KW-1185">Reference proteome</keyword>
<evidence type="ECO:0000313" key="5">
    <source>
        <dbReference type="EMBL" id="GBF03343.1"/>
    </source>
</evidence>
<dbReference type="NCBIfam" id="TIGR02167">
    <property type="entry name" value="Liste_lipo_26"/>
    <property type="match status" value="10"/>
</dbReference>
<dbReference type="Pfam" id="PF06458">
    <property type="entry name" value="MucBP"/>
    <property type="match status" value="1"/>
</dbReference>
<dbReference type="Pfam" id="PF03382">
    <property type="entry name" value="DUF285"/>
    <property type="match status" value="2"/>
</dbReference>
<dbReference type="InterPro" id="IPR032675">
    <property type="entry name" value="LRR_dom_sf"/>
</dbReference>
<dbReference type="AlphaFoldDB" id="A0AAD0TSG1"/>
<reference evidence="4 7" key="2">
    <citation type="submission" date="2018-10" db="EMBL/GenBank/DDBJ databases">
        <title>Genome seuquencing of Lactobacillus species.</title>
        <authorList>
            <person name="Baek C."/>
            <person name="Yi H."/>
        </authorList>
    </citation>
    <scope>NUCLEOTIDE SEQUENCE [LARGE SCALE GENOMIC DNA]</scope>
    <source>
        <strain evidence="4 7">DSM 10667</strain>
    </source>
</reference>
<dbReference type="PANTHER" id="PTHR45752">
    <property type="entry name" value="LEUCINE-RICH REPEAT-CONTAINING"/>
    <property type="match status" value="1"/>
</dbReference>
<proteinExistence type="predicted"/>
<feature type="compositionally biased region" description="Low complexity" evidence="2">
    <location>
        <begin position="65"/>
        <end position="116"/>
    </location>
</feature>
<dbReference type="Gene3D" id="3.10.20.320">
    <property type="entry name" value="Putative peptidoglycan bound protein (lpxtg motif)"/>
    <property type="match status" value="1"/>
</dbReference>
<evidence type="ECO:0000313" key="7">
    <source>
        <dbReference type="Proteomes" id="UP000277896"/>
    </source>
</evidence>
<evidence type="ECO:0000313" key="6">
    <source>
        <dbReference type="Proteomes" id="UP000236162"/>
    </source>
</evidence>
<dbReference type="InterPro" id="IPR050715">
    <property type="entry name" value="LRR-SigEffector_domain"/>
</dbReference>
<dbReference type="Gene3D" id="3.80.10.10">
    <property type="entry name" value="Ribonuclease Inhibitor"/>
    <property type="match status" value="3"/>
</dbReference>
<name>A0AAD0TSG1_9LACO</name>
<gene>
    <name evidence="4" type="ORF">LP667_13385</name>
    <name evidence="5" type="ORF">LPPLD21_02913</name>
</gene>
<sequence length="824" mass="86644">MRWRISKLMILSVGFILGGSAPLSMIVPALATQAATTTPTSASSSSTDDTAVSKVAATNVMAVSADTTSTTDDSSSSGNTTSSVSSSSSSSTTDNGSSSSSSTSSTAANDTTSTTGELPASGTMGTVSWTIDSDGVLTLSGGSFQYLLASASPWANYATAITSIKITGVITITTAPNYAYLFSNLTNLTTITGLSNLSMDGVTSTQQMFYMDAKLTSVDFGQTDFSTVTNMSGMFDGCTALTSIGDTDEWQTGNVTDMSRMFASCTALTKVGTKSWNVSQVTSMNSMFISCSNLATVDVSAWKTDSLVSARYLFYRCAALTSLDVSGWNTSNVTDMSYLFSGCSGVTTLDVSKWSTQSVTTLAGTFQNCSKVTTLDVSNWTVPVITSLASTFQNCSKVTTLNLSGWDTSDVTTLANTFQNCSSLTHLDISGWNIGTVASLAYTFTGCSKVTTLDVDSWNTSKVTTMDHTFYNCVALTSANVSNWQTSNVTTVADMFANDKALTKLDLSGWNTKLVTNMQEVFMNCTGLTTLDLSSWDTSKATTYTNVFVGDAKLQHLTLGSNFTFHGDSTMALQSPSSIAPYTGEWQKGTSGKTYNSADLMSSYDGSTMAGTYNWAKVGGAVTVKYVDEDGTEIAAEQTLSGTAGQDYTTTSEDITGYTLSVTPDNATGTYGDDAITVTYVYAGNLFFNSSPATLDFGSHALSGTTETYAPTLDKLLEVQNNGKLNSTWNLTAELGSTGFVGTETGRTLGATLYYQTGDSQIILSPGVAAQVYSQTTTNHEGVDISGSWSDNAGLLLKVPSGAATIDEYQGTISWSLNNTVANN</sequence>
<dbReference type="Proteomes" id="UP000277896">
    <property type="component" value="Chromosome"/>
</dbReference>
<feature type="region of interest" description="Disordered" evidence="2">
    <location>
        <begin position="65"/>
        <end position="123"/>
    </location>
</feature>
<evidence type="ECO:0000256" key="2">
    <source>
        <dbReference type="SAM" id="MobiDB-lite"/>
    </source>
</evidence>
<organism evidence="4 7">
    <name type="scientific">Lactiplantibacillus paraplantarum</name>
    <dbReference type="NCBI Taxonomy" id="60520"/>
    <lineage>
        <taxon>Bacteria</taxon>
        <taxon>Bacillati</taxon>
        <taxon>Bacillota</taxon>
        <taxon>Bacilli</taxon>
        <taxon>Lactobacillales</taxon>
        <taxon>Lactobacillaceae</taxon>
        <taxon>Lactiplantibacillus</taxon>
    </lineage>
</organism>
<dbReference type="RefSeq" id="WP_021729959.1">
    <property type="nucleotide sequence ID" value="NZ_AVAI01000005.1"/>
</dbReference>
<dbReference type="Proteomes" id="UP000236162">
    <property type="component" value="Unassembled WGS sequence"/>
</dbReference>
<evidence type="ECO:0000256" key="1">
    <source>
        <dbReference type="ARBA" id="ARBA00022737"/>
    </source>
</evidence>
<dbReference type="EMBL" id="BDOR01000028">
    <property type="protein sequence ID" value="GBF03343.1"/>
    <property type="molecule type" value="Genomic_DNA"/>
</dbReference>
<feature type="domain" description="MucBP" evidence="3">
    <location>
        <begin position="622"/>
        <end position="682"/>
    </location>
</feature>
<reference evidence="5 6" key="1">
    <citation type="submission" date="2017-04" db="EMBL/GenBank/DDBJ databases">
        <title>In vitro and in silico characterization of Lactobacillus paraplantarum D2-1, a starter culture for soymilk fermentation.</title>
        <authorList>
            <person name="Endo A."/>
            <person name="Sasaki F."/>
            <person name="Maeno S."/>
            <person name="Kanesaki Y."/>
            <person name="Kubota E."/>
            <person name="Torres G.A."/>
            <person name="Tomita S."/>
            <person name="Nakagawa J."/>
        </authorList>
    </citation>
    <scope>NUCLEOTIDE SEQUENCE [LARGE SCALE GENOMIC DNA]</scope>
    <source>
        <strain evidence="5 6">D2-1</strain>
    </source>
</reference>
<keyword evidence="1" id="KW-0677">Repeat</keyword>
<evidence type="ECO:0000259" key="3">
    <source>
        <dbReference type="Pfam" id="PF06458"/>
    </source>
</evidence>
<dbReference type="InterPro" id="IPR005046">
    <property type="entry name" value="DUF285"/>
</dbReference>
<protein>
    <submittedName>
        <fullName evidence="4">BspA family leucine-rich repeat surface protein</fullName>
    </submittedName>
    <submittedName>
        <fullName evidence="5">Cell surface protein</fullName>
    </submittedName>
</protein>